<evidence type="ECO:0000256" key="1">
    <source>
        <dbReference type="ARBA" id="ARBA00005641"/>
    </source>
</evidence>
<dbReference type="PANTHER" id="PTHR31308:SF5">
    <property type="entry name" value="ERGOSTERYL-BETA-GLUCOSIDASE"/>
    <property type="match status" value="1"/>
</dbReference>
<proteinExistence type="inferred from homology"/>
<comment type="caution">
    <text evidence="6">The sequence shown here is derived from an EMBL/GenBank/DDBJ whole genome shotgun (WGS) entry which is preliminary data.</text>
</comment>
<dbReference type="STRING" id="741276.A0A2S5BG04"/>
<evidence type="ECO:0000313" key="7">
    <source>
        <dbReference type="Proteomes" id="UP000237144"/>
    </source>
</evidence>
<feature type="region of interest" description="Disordered" evidence="4">
    <location>
        <begin position="1"/>
        <end position="20"/>
    </location>
</feature>
<protein>
    <recommendedName>
        <fullName evidence="5">Glycoside hydrolase family 5 C-terminal domain-containing protein</fullName>
    </recommendedName>
</protein>
<dbReference type="SUPFAM" id="SSF51445">
    <property type="entry name" value="(Trans)glycosidases"/>
    <property type="match status" value="1"/>
</dbReference>
<dbReference type="Gene3D" id="2.60.40.1180">
    <property type="entry name" value="Golgi alpha-mannosidase II"/>
    <property type="match status" value="1"/>
</dbReference>
<keyword evidence="7" id="KW-1185">Reference proteome</keyword>
<comment type="similarity">
    <text evidence="1">Belongs to the glycosyl hydrolase 5 (cellulase A) family.</text>
</comment>
<name>A0A2S5BG04_9BASI</name>
<sequence>MSAPPPPRRTRAHSSLARDYTVGSSQSTAASLSRDSIGLDPLDAQHGRYFLDSFGRRILLHGCNVSGINKLPTKPNGLTHLDMGEAWYDGENVSFVGRPWPLEDSHEHLSRLRNWGLTFIRLVVPWEALEHAGPGQYDDEYISYLHDLLSLFPKYGLKCYVDAHQDVWSRHAGGSGAPTWTMTLVGLDIRNLKPTGAAHAHNLHLEADDPPPKVWPSGMTKLAAATMATVFWGGDVFAPKRKVRRRLHRGEWGQAGREDEEVGLQEFLQESMCGAFGALANRLRDLETVIGFEVMNEPHRGYIELLSPYSWDFNTDLAIGYFPSAVQSWALGTGHPVFIPHYIPSFPVTAVSHHVLLRPPRRRTAWLDVSSPSFQKLPASTAGCIWAEHGVWEWVADRGEVGEGVVLKMEYFKRFPADCVIQGCVEVEGGKLGRNGKRKQGEEVDWHRDFYYPFVRKFSERIRRAPNPSSWLTLVEPIPNEFCPDYAPEQRPKGFIFSPHWYDLQALFEKRLGFMTANVQGLSRGMFLLKGLYFGRKGLKRNYAIQILNILRHGYRQIGEAPIVLGETGCPFDLNDKKAFATKDFRWQERMLDGICSAIGDAGLSNFNLWTYNPINNDTWGDSWNGENFSWFSLSDRTPEALAAVRDEPEWQQLNVCARVLDAVERPYACKTAGIPLRCTYDLHTRRFSYEYINPIPPEHVLADAALQSLPMQAEPDKPPVVGVPCEARETEIYLPRRRYGQAAQDGSLHVQLRDGDGEWKYDEERQTLYVLHRNTAPGYIHSVKVSVSGPADRPPLRAWYEPPAWLVDVDPVWINLALVVSIGGYMGIWLLSRAMQGWTAGGQGAYFETGPLAGEL</sequence>
<dbReference type="Gene3D" id="3.20.20.80">
    <property type="entry name" value="Glycosidases"/>
    <property type="match status" value="2"/>
</dbReference>
<dbReference type="OrthoDB" id="9971853at2759"/>
<dbReference type="InterPro" id="IPR052066">
    <property type="entry name" value="Glycosphingolipid_Hydrolases"/>
</dbReference>
<dbReference type="GO" id="GO:0005975">
    <property type="term" value="P:carbohydrate metabolic process"/>
    <property type="evidence" value="ECO:0007669"/>
    <property type="project" value="InterPro"/>
</dbReference>
<dbReference type="InterPro" id="IPR018087">
    <property type="entry name" value="Glyco_hydro_5_CS"/>
</dbReference>
<dbReference type="InterPro" id="IPR013780">
    <property type="entry name" value="Glyco_hydro_b"/>
</dbReference>
<dbReference type="InterPro" id="IPR017853">
    <property type="entry name" value="GH"/>
</dbReference>
<dbReference type="GO" id="GO:1904462">
    <property type="term" value="P:ergosteryl 3-beta-D-glucoside catabolic process"/>
    <property type="evidence" value="ECO:0007669"/>
    <property type="project" value="TreeGrafter"/>
</dbReference>
<reference evidence="6 7" key="1">
    <citation type="journal article" date="2018" name="Front. Microbiol.">
        <title>Prospects for Fungal Bioremediation of Acidic Radioactive Waste Sites: Characterization and Genome Sequence of Rhodotorula taiwanensis MD1149.</title>
        <authorList>
            <person name="Tkavc R."/>
            <person name="Matrosova V.Y."/>
            <person name="Grichenko O.E."/>
            <person name="Gostincar C."/>
            <person name="Volpe R.P."/>
            <person name="Klimenkova P."/>
            <person name="Gaidamakova E.K."/>
            <person name="Zhou C.E."/>
            <person name="Stewart B.J."/>
            <person name="Lyman M.G."/>
            <person name="Malfatti S.A."/>
            <person name="Rubinfeld B."/>
            <person name="Courtot M."/>
            <person name="Singh J."/>
            <person name="Dalgard C.L."/>
            <person name="Hamilton T."/>
            <person name="Frey K.G."/>
            <person name="Gunde-Cimerman N."/>
            <person name="Dugan L."/>
            <person name="Daly M.J."/>
        </authorList>
    </citation>
    <scope>NUCLEOTIDE SEQUENCE [LARGE SCALE GENOMIC DNA]</scope>
    <source>
        <strain evidence="6 7">MD1149</strain>
    </source>
</reference>
<dbReference type="PANTHER" id="PTHR31308">
    <property type="match status" value="1"/>
</dbReference>
<dbReference type="PROSITE" id="PS00659">
    <property type="entry name" value="GLYCOSYL_HYDROL_F5"/>
    <property type="match status" value="1"/>
</dbReference>
<evidence type="ECO:0000256" key="4">
    <source>
        <dbReference type="SAM" id="MobiDB-lite"/>
    </source>
</evidence>
<dbReference type="Proteomes" id="UP000237144">
    <property type="component" value="Unassembled WGS sequence"/>
</dbReference>
<evidence type="ECO:0000256" key="2">
    <source>
        <dbReference type="ARBA" id="ARBA00022801"/>
    </source>
</evidence>
<evidence type="ECO:0000313" key="6">
    <source>
        <dbReference type="EMBL" id="POY75699.1"/>
    </source>
</evidence>
<organism evidence="6 7">
    <name type="scientific">Rhodotorula taiwanensis</name>
    <dbReference type="NCBI Taxonomy" id="741276"/>
    <lineage>
        <taxon>Eukaryota</taxon>
        <taxon>Fungi</taxon>
        <taxon>Dikarya</taxon>
        <taxon>Basidiomycota</taxon>
        <taxon>Pucciniomycotina</taxon>
        <taxon>Microbotryomycetes</taxon>
        <taxon>Sporidiobolales</taxon>
        <taxon>Sporidiobolaceae</taxon>
        <taxon>Rhodotorula</taxon>
    </lineage>
</organism>
<dbReference type="EMBL" id="PJQD01000013">
    <property type="protein sequence ID" value="POY75699.1"/>
    <property type="molecule type" value="Genomic_DNA"/>
</dbReference>
<evidence type="ECO:0000256" key="3">
    <source>
        <dbReference type="ARBA" id="ARBA00023295"/>
    </source>
</evidence>
<gene>
    <name evidence="6" type="ORF">BMF94_1322</name>
</gene>
<dbReference type="InterPro" id="IPR041036">
    <property type="entry name" value="GH5_C"/>
</dbReference>
<feature type="domain" description="Glycoside hydrolase family 5 C-terminal" evidence="5">
    <location>
        <begin position="666"/>
        <end position="786"/>
    </location>
</feature>
<dbReference type="AlphaFoldDB" id="A0A2S5BG04"/>
<keyword evidence="2" id="KW-0378">Hydrolase</keyword>
<keyword evidence="3" id="KW-0326">Glycosidase</keyword>
<dbReference type="Pfam" id="PF18564">
    <property type="entry name" value="Glyco_hydro_5_C"/>
    <property type="match status" value="1"/>
</dbReference>
<evidence type="ECO:0000259" key="5">
    <source>
        <dbReference type="Pfam" id="PF18564"/>
    </source>
</evidence>
<accession>A0A2S5BG04</accession>
<dbReference type="GO" id="GO:0050295">
    <property type="term" value="F:steryl-beta-glucosidase activity"/>
    <property type="evidence" value="ECO:0007669"/>
    <property type="project" value="TreeGrafter"/>
</dbReference>